<dbReference type="NCBIfam" id="TIGR01139">
    <property type="entry name" value="cysK"/>
    <property type="match status" value="1"/>
</dbReference>
<evidence type="ECO:0000256" key="8">
    <source>
        <dbReference type="ARBA" id="ARBA00023192"/>
    </source>
</evidence>
<name>A0ABS2QQ57_9BACI</name>
<dbReference type="EC" id="2.5.1.47" evidence="4 10"/>
<sequence>MSRIANSVADLVGQTPIVKLNRIVDQDIAEVYLKLEYMNPGSSVKDRIALAMIEAAEESGQLKSGDTLIEPTSGNTGIGLAMIAAAKGYRSILVMPETMSLERRNLLRAYGAELVLTPGPEGMGGAIRKAEELAKEHGYFVPQQFKNEANPEVHRNTTGKEIVSQMGEQLDAFISGIGTGGTITGAGDVLRENYPGIQIVAVEPADSPILSGGKPGPHKIQGIGAGFVPDILNTDIYDQIIQVNTEDAFEYARRAAREEGILGGISSGAAIYAAIETAKKLGKGKKVLAIIPSNGERYLSTALYQFEQE</sequence>
<comment type="similarity">
    <text evidence="3 10">Belongs to the cysteine synthase/cystathionine beta-synthase family.</text>
</comment>
<dbReference type="Pfam" id="PF00291">
    <property type="entry name" value="PALP"/>
    <property type="match status" value="1"/>
</dbReference>
<dbReference type="InterPro" id="IPR036052">
    <property type="entry name" value="TrpB-like_PALP_sf"/>
</dbReference>
<keyword evidence="8 10" id="KW-0198">Cysteine biosynthesis</keyword>
<proteinExistence type="inferred from homology"/>
<reference evidence="12 13" key="1">
    <citation type="submission" date="2021-01" db="EMBL/GenBank/DDBJ databases">
        <title>Genomic Encyclopedia of Type Strains, Phase IV (KMG-IV): sequencing the most valuable type-strain genomes for metagenomic binning, comparative biology and taxonomic classification.</title>
        <authorList>
            <person name="Goeker M."/>
        </authorList>
    </citation>
    <scope>NUCLEOTIDE SEQUENCE [LARGE SCALE GENOMIC DNA]</scope>
    <source>
        <strain evidence="12 13">DSM 105482</strain>
    </source>
</reference>
<dbReference type="InterPro" id="IPR005856">
    <property type="entry name" value="Cys_synth"/>
</dbReference>
<keyword evidence="5 10" id="KW-0028">Amino-acid biosynthesis</keyword>
<comment type="cofactor">
    <cofactor evidence="1 10">
        <name>pyridoxal 5'-phosphate</name>
        <dbReference type="ChEBI" id="CHEBI:597326"/>
    </cofactor>
</comment>
<comment type="pathway">
    <text evidence="2">Amino-acid biosynthesis; L-cysteine biosynthesis; L-cysteine from L-serine: step 2/2.</text>
</comment>
<evidence type="ECO:0000256" key="1">
    <source>
        <dbReference type="ARBA" id="ARBA00001933"/>
    </source>
</evidence>
<dbReference type="PANTHER" id="PTHR10314">
    <property type="entry name" value="CYSTATHIONINE BETA-SYNTHASE"/>
    <property type="match status" value="1"/>
</dbReference>
<accession>A0ABS2QQ57</accession>
<dbReference type="Gene3D" id="3.40.50.1100">
    <property type="match status" value="2"/>
</dbReference>
<comment type="caution">
    <text evidence="12">The sequence shown here is derived from an EMBL/GenBank/DDBJ whole genome shotgun (WGS) entry which is preliminary data.</text>
</comment>
<dbReference type="InterPro" id="IPR005859">
    <property type="entry name" value="CysK"/>
</dbReference>
<evidence type="ECO:0000259" key="11">
    <source>
        <dbReference type="Pfam" id="PF00291"/>
    </source>
</evidence>
<organism evidence="12 13">
    <name type="scientific">Peribacillus deserti</name>
    <dbReference type="NCBI Taxonomy" id="673318"/>
    <lineage>
        <taxon>Bacteria</taxon>
        <taxon>Bacillati</taxon>
        <taxon>Bacillota</taxon>
        <taxon>Bacilli</taxon>
        <taxon>Bacillales</taxon>
        <taxon>Bacillaceae</taxon>
        <taxon>Peribacillus</taxon>
    </lineage>
</organism>
<evidence type="ECO:0000313" key="13">
    <source>
        <dbReference type="Proteomes" id="UP000823486"/>
    </source>
</evidence>
<dbReference type="GO" id="GO:0004124">
    <property type="term" value="F:cysteine synthase activity"/>
    <property type="evidence" value="ECO:0007669"/>
    <property type="project" value="UniProtKB-EC"/>
</dbReference>
<dbReference type="NCBIfam" id="TIGR01136">
    <property type="entry name" value="cysKM"/>
    <property type="match status" value="1"/>
</dbReference>
<dbReference type="PROSITE" id="PS00901">
    <property type="entry name" value="CYS_SYNTHASE"/>
    <property type="match status" value="1"/>
</dbReference>
<dbReference type="InterPro" id="IPR001216">
    <property type="entry name" value="P-phosphate_BS"/>
</dbReference>
<dbReference type="RefSeq" id="WP_204548512.1">
    <property type="nucleotide sequence ID" value="NZ_JAFBFI010000044.1"/>
</dbReference>
<dbReference type="InterPro" id="IPR050214">
    <property type="entry name" value="Cys_Synth/Cystath_Beta-Synth"/>
</dbReference>
<protein>
    <recommendedName>
        <fullName evidence="4 10">Cysteine synthase</fullName>
        <ecNumber evidence="4 10">2.5.1.47</ecNumber>
    </recommendedName>
</protein>
<keyword evidence="7 10" id="KW-0663">Pyridoxal phosphate</keyword>
<feature type="domain" description="Tryptophan synthase beta chain-like PALP" evidence="11">
    <location>
        <begin position="9"/>
        <end position="292"/>
    </location>
</feature>
<evidence type="ECO:0000256" key="2">
    <source>
        <dbReference type="ARBA" id="ARBA00004962"/>
    </source>
</evidence>
<evidence type="ECO:0000256" key="4">
    <source>
        <dbReference type="ARBA" id="ARBA00012681"/>
    </source>
</evidence>
<dbReference type="EMBL" id="JAFBFI010000044">
    <property type="protein sequence ID" value="MBM7694874.1"/>
    <property type="molecule type" value="Genomic_DNA"/>
</dbReference>
<evidence type="ECO:0000256" key="3">
    <source>
        <dbReference type="ARBA" id="ARBA00007103"/>
    </source>
</evidence>
<dbReference type="CDD" id="cd01561">
    <property type="entry name" value="CBS_like"/>
    <property type="match status" value="1"/>
</dbReference>
<gene>
    <name evidence="12" type="ORF">JOC77_004353</name>
</gene>
<evidence type="ECO:0000256" key="9">
    <source>
        <dbReference type="ARBA" id="ARBA00047931"/>
    </source>
</evidence>
<keyword evidence="6 10" id="KW-0808">Transferase</keyword>
<dbReference type="InterPro" id="IPR001926">
    <property type="entry name" value="TrpB-like_PALP"/>
</dbReference>
<evidence type="ECO:0000256" key="6">
    <source>
        <dbReference type="ARBA" id="ARBA00022679"/>
    </source>
</evidence>
<evidence type="ECO:0000256" key="7">
    <source>
        <dbReference type="ARBA" id="ARBA00022898"/>
    </source>
</evidence>
<evidence type="ECO:0000313" key="12">
    <source>
        <dbReference type="EMBL" id="MBM7694874.1"/>
    </source>
</evidence>
<comment type="catalytic activity">
    <reaction evidence="9 10">
        <text>O-acetyl-L-serine + hydrogen sulfide = L-cysteine + acetate</text>
        <dbReference type="Rhea" id="RHEA:14829"/>
        <dbReference type="ChEBI" id="CHEBI:29919"/>
        <dbReference type="ChEBI" id="CHEBI:30089"/>
        <dbReference type="ChEBI" id="CHEBI:35235"/>
        <dbReference type="ChEBI" id="CHEBI:58340"/>
        <dbReference type="EC" id="2.5.1.47"/>
    </reaction>
</comment>
<keyword evidence="13" id="KW-1185">Reference proteome</keyword>
<dbReference type="SUPFAM" id="SSF53686">
    <property type="entry name" value="Tryptophan synthase beta subunit-like PLP-dependent enzymes"/>
    <property type="match status" value="1"/>
</dbReference>
<dbReference type="Proteomes" id="UP000823486">
    <property type="component" value="Unassembled WGS sequence"/>
</dbReference>
<evidence type="ECO:0000256" key="10">
    <source>
        <dbReference type="RuleBase" id="RU003985"/>
    </source>
</evidence>
<evidence type="ECO:0000256" key="5">
    <source>
        <dbReference type="ARBA" id="ARBA00022605"/>
    </source>
</evidence>